<accession>A0ABN5I983</accession>
<keyword evidence="3" id="KW-1185">Reference proteome</keyword>
<sequence>MAEEKKNPLGPTGEQVRANIARIRESRGMTKKQLADRTAELGRPIPPLGVSRVEAGTRRVDVDDLVALAIALRVSPTALLLPWTERPDDVVEVTASGAVQASIAWLWADGHVPMVTSGSDPWGDRDRFELDSRPAWARDVQSLAVKHRQVGEGRWDPQSGLHEWYVKLPESGGGEEPEHG</sequence>
<dbReference type="EMBL" id="CP026652">
    <property type="protein sequence ID" value="AVH59731.1"/>
    <property type="molecule type" value="Genomic_DNA"/>
</dbReference>
<dbReference type="SMART" id="SM00530">
    <property type="entry name" value="HTH_XRE"/>
    <property type="match status" value="1"/>
</dbReference>
<dbReference type="InterPro" id="IPR010982">
    <property type="entry name" value="Lambda_DNA-bd_dom_sf"/>
</dbReference>
<evidence type="ECO:0000259" key="1">
    <source>
        <dbReference type="PROSITE" id="PS50943"/>
    </source>
</evidence>
<dbReference type="Gene3D" id="1.10.260.40">
    <property type="entry name" value="lambda repressor-like DNA-binding domains"/>
    <property type="match status" value="1"/>
</dbReference>
<name>A0ABN5I983_9ACTN</name>
<evidence type="ECO:0000313" key="3">
    <source>
        <dbReference type="Proteomes" id="UP000238413"/>
    </source>
</evidence>
<dbReference type="RefSeq" id="WP_099500116.1">
    <property type="nucleotide sequence ID" value="NZ_CP026652.1"/>
</dbReference>
<evidence type="ECO:0000313" key="2">
    <source>
        <dbReference type="EMBL" id="AVH59731.1"/>
    </source>
</evidence>
<dbReference type="InterPro" id="IPR001387">
    <property type="entry name" value="Cro/C1-type_HTH"/>
</dbReference>
<organism evidence="2 3">
    <name type="scientific">Streptomyces dengpaensis</name>
    <dbReference type="NCBI Taxonomy" id="2049881"/>
    <lineage>
        <taxon>Bacteria</taxon>
        <taxon>Bacillati</taxon>
        <taxon>Actinomycetota</taxon>
        <taxon>Actinomycetes</taxon>
        <taxon>Kitasatosporales</taxon>
        <taxon>Streptomycetaceae</taxon>
        <taxon>Streptomyces</taxon>
    </lineage>
</organism>
<feature type="domain" description="HTH cro/C1-type" evidence="1">
    <location>
        <begin position="20"/>
        <end position="79"/>
    </location>
</feature>
<proteinExistence type="predicted"/>
<reference evidence="2 3" key="1">
    <citation type="submission" date="2018-02" db="EMBL/GenBank/DDBJ databases">
        <title>Complete genome sequence of Streptomyces dengpaensis, the producer of angucyclines.</title>
        <authorList>
            <person name="Yumei L."/>
        </authorList>
    </citation>
    <scope>NUCLEOTIDE SEQUENCE [LARGE SCALE GENOMIC DNA]</scope>
    <source>
        <strain evidence="2 3">XZHG99</strain>
    </source>
</reference>
<dbReference type="CDD" id="cd00093">
    <property type="entry name" value="HTH_XRE"/>
    <property type="match status" value="1"/>
</dbReference>
<protein>
    <submittedName>
        <fullName evidence="2">XRE family transcriptional regulator</fullName>
    </submittedName>
</protein>
<dbReference type="SUPFAM" id="SSF47413">
    <property type="entry name" value="lambda repressor-like DNA-binding domains"/>
    <property type="match status" value="1"/>
</dbReference>
<dbReference type="Proteomes" id="UP000238413">
    <property type="component" value="Chromosome"/>
</dbReference>
<dbReference type="PROSITE" id="PS50943">
    <property type="entry name" value="HTH_CROC1"/>
    <property type="match status" value="1"/>
</dbReference>
<dbReference type="Pfam" id="PF01381">
    <property type="entry name" value="HTH_3"/>
    <property type="match status" value="1"/>
</dbReference>
<gene>
    <name evidence="2" type="ORF">C4B68_32705</name>
</gene>